<reference evidence="2" key="2">
    <citation type="journal article" date="2015" name="Sci. Rep.">
        <title>Genetic analysis of capsular polysaccharide synthesis gene clusters in 79 capsular types of Klebsiella spp.</title>
        <authorList>
            <person name="Pan Y.J."/>
            <person name="Lin T.L."/>
            <person name="Chen C.T."/>
            <person name="Chen Y.Y."/>
            <person name="Hsieh P.F."/>
            <person name="Hsu C.R."/>
            <person name="Wu M.C."/>
            <person name="Wang J.T."/>
        </authorList>
    </citation>
    <scope>NUCLEOTIDE SEQUENCE</scope>
    <source>
        <strain evidence="2">2002/49</strain>
    </source>
</reference>
<reference evidence="2" key="1">
    <citation type="submission" date="2014-04" db="EMBL/GenBank/DDBJ databases">
        <authorList>
            <person name="Harrison E."/>
        </authorList>
    </citation>
    <scope>NUCLEOTIDE SEQUENCE</scope>
    <source>
        <strain evidence="2">2002/49</strain>
    </source>
</reference>
<proteinExistence type="predicted"/>
<feature type="transmembrane region" description="Helical" evidence="1">
    <location>
        <begin position="39"/>
        <end position="56"/>
    </location>
</feature>
<evidence type="ECO:0000256" key="1">
    <source>
        <dbReference type="SAM" id="Phobius"/>
    </source>
</evidence>
<gene>
    <name evidence="2" type="primary">wzy</name>
</gene>
<feature type="transmembrane region" description="Helical" evidence="1">
    <location>
        <begin position="88"/>
        <end position="108"/>
    </location>
</feature>
<feature type="transmembrane region" description="Helical" evidence="1">
    <location>
        <begin position="120"/>
        <end position="135"/>
    </location>
</feature>
<name>A0A0P0YQK7_9ENTR</name>
<sequence length="379" mass="43604">MLQTKNTNACEKFTCYALLLLGVLGALHIAAFLPISETAILELIFLITSLIALFNYGINKNALIIGFLSLVYLIYSWVYSALFTNTNILDLILAYKSYYYMIFIGFFYKKNIFSNEKIEYLFKCFLILFLFKYTLDRFALGIERPQLLVENNYELILLILLYYYVNITHKKIVILNTILLCYLCFISGSRSSLVAMVIAFFFSIEKKISIKTLLIYIISPIMVIAVLILFQDRIATIDGGIEQIDRVKFFNEFLYSTADWPWWQFFTGAKALTPLLPASCADLSYYQTLFSYAGDGRCYSVILHSFIMRVIYDHGIIGFAFLIFCLFIYLDKYSIKEKIAILLVLIATGLSVSSLNNVYVSLALVIFVGANYSRRRLNE</sequence>
<accession>A0A0P0YQK7</accession>
<feature type="transmembrane region" description="Helical" evidence="1">
    <location>
        <begin position="310"/>
        <end position="330"/>
    </location>
</feature>
<evidence type="ECO:0000313" key="2">
    <source>
        <dbReference type="EMBL" id="BAT23468.1"/>
    </source>
</evidence>
<dbReference type="EMBL" id="AB924563">
    <property type="protein sequence ID" value="BAT23468.1"/>
    <property type="molecule type" value="Genomic_DNA"/>
</dbReference>
<feature type="transmembrane region" description="Helical" evidence="1">
    <location>
        <begin position="147"/>
        <end position="165"/>
    </location>
</feature>
<feature type="transmembrane region" description="Helical" evidence="1">
    <location>
        <begin position="208"/>
        <end position="230"/>
    </location>
</feature>
<keyword evidence="1" id="KW-0812">Transmembrane</keyword>
<feature type="transmembrane region" description="Helical" evidence="1">
    <location>
        <begin position="63"/>
        <end position="82"/>
    </location>
</feature>
<feature type="transmembrane region" description="Helical" evidence="1">
    <location>
        <begin position="13"/>
        <end position="33"/>
    </location>
</feature>
<organism evidence="2">
    <name type="scientific">Klebsiella sp. 2002/49</name>
    <dbReference type="NCBI Taxonomy" id="1497803"/>
    <lineage>
        <taxon>Bacteria</taxon>
        <taxon>Pseudomonadati</taxon>
        <taxon>Pseudomonadota</taxon>
        <taxon>Gammaproteobacteria</taxon>
        <taxon>Enterobacterales</taxon>
        <taxon>Enterobacteriaceae</taxon>
        <taxon>Klebsiella/Raoultella group</taxon>
        <taxon>Klebsiella</taxon>
    </lineage>
</organism>
<feature type="transmembrane region" description="Helical" evidence="1">
    <location>
        <begin position="342"/>
        <end position="370"/>
    </location>
</feature>
<protein>
    <submittedName>
        <fullName evidence="2">O-antigen and lipid-linked capsular repeat unit polymerase</fullName>
    </submittedName>
</protein>
<feature type="transmembrane region" description="Helical" evidence="1">
    <location>
        <begin position="177"/>
        <end position="202"/>
    </location>
</feature>
<keyword evidence="1" id="KW-0472">Membrane</keyword>
<keyword evidence="1" id="KW-1133">Transmembrane helix</keyword>
<dbReference type="AlphaFoldDB" id="A0A0P0YQK7"/>